<dbReference type="STRING" id="1777140.AWB79_02191"/>
<proteinExistence type="predicted"/>
<sequence length="29" mass="3031">MSVNSNPKNAKGCAFFIARDDDLSAKGSS</sequence>
<organism evidence="1 2">
    <name type="scientific">Caballeronia hypogeia</name>
    <dbReference type="NCBI Taxonomy" id="1777140"/>
    <lineage>
        <taxon>Bacteria</taxon>
        <taxon>Pseudomonadati</taxon>
        <taxon>Pseudomonadota</taxon>
        <taxon>Betaproteobacteria</taxon>
        <taxon>Burkholderiales</taxon>
        <taxon>Burkholderiaceae</taxon>
        <taxon>Caballeronia</taxon>
    </lineage>
</organism>
<name>A0A158AC73_9BURK</name>
<reference evidence="1" key="1">
    <citation type="submission" date="2016-01" db="EMBL/GenBank/DDBJ databases">
        <authorList>
            <person name="Peeters C."/>
        </authorList>
    </citation>
    <scope>NUCLEOTIDE SEQUENCE</scope>
    <source>
        <strain evidence="1">LMG 29322</strain>
    </source>
</reference>
<accession>A0A158AC73</accession>
<dbReference type="EMBL" id="FCOA02000005">
    <property type="protein sequence ID" value="SAK55462.1"/>
    <property type="molecule type" value="Genomic_DNA"/>
</dbReference>
<keyword evidence="2" id="KW-1185">Reference proteome</keyword>
<gene>
    <name evidence="1" type="ORF">AWB79_02191</name>
</gene>
<evidence type="ECO:0000313" key="1">
    <source>
        <dbReference type="EMBL" id="SAK55462.1"/>
    </source>
</evidence>
<protein>
    <submittedName>
        <fullName evidence="1">Uncharacterized protein</fullName>
    </submittedName>
</protein>
<evidence type="ECO:0000313" key="2">
    <source>
        <dbReference type="Proteomes" id="UP000054851"/>
    </source>
</evidence>
<dbReference type="Proteomes" id="UP000054851">
    <property type="component" value="Unassembled WGS sequence"/>
</dbReference>
<dbReference type="AlphaFoldDB" id="A0A158AC73"/>
<comment type="caution">
    <text evidence="1">The sequence shown here is derived from an EMBL/GenBank/DDBJ whole genome shotgun (WGS) entry which is preliminary data.</text>
</comment>